<dbReference type="RefSeq" id="WP_076375736.1">
    <property type="nucleotide sequence ID" value="NZ_FTMG01000011.1"/>
</dbReference>
<feature type="signal peptide" evidence="1">
    <location>
        <begin position="1"/>
        <end position="22"/>
    </location>
</feature>
<reference evidence="5 6" key="1">
    <citation type="submission" date="2020-08" db="EMBL/GenBank/DDBJ databases">
        <title>Genomic Encyclopedia of Type Strains, Phase IV (KMG-V): Genome sequencing to study the core and pangenomes of soil and plant-associated prokaryotes.</title>
        <authorList>
            <person name="Whitman W."/>
        </authorList>
    </citation>
    <scope>NUCLEOTIDE SEQUENCE [LARGE SCALE GENOMIC DNA]</scope>
    <source>
        <strain evidence="3 5">ANJLi2</strain>
        <strain evidence="4 6">MP601</strain>
    </source>
</reference>
<dbReference type="Gene3D" id="3.40.220.10">
    <property type="entry name" value="Leucine Aminopeptidase, subunit E, domain 1"/>
    <property type="match status" value="1"/>
</dbReference>
<evidence type="ECO:0000313" key="6">
    <source>
        <dbReference type="Proteomes" id="UP000548326"/>
    </source>
</evidence>
<dbReference type="SUPFAM" id="SSF52949">
    <property type="entry name" value="Macro domain-like"/>
    <property type="match status" value="1"/>
</dbReference>
<feature type="chain" id="PRO_5033062446" description="Peptidase M17 leucyl aminopeptidase N-terminal domain-containing protein" evidence="1">
    <location>
        <begin position="23"/>
        <end position="242"/>
    </location>
</feature>
<dbReference type="InterPro" id="IPR008283">
    <property type="entry name" value="Peptidase_M17_N"/>
</dbReference>
<comment type="caution">
    <text evidence="4">The sequence shown here is derived from an EMBL/GenBank/DDBJ whole genome shotgun (WGS) entry which is preliminary data.</text>
</comment>
<dbReference type="AlphaFoldDB" id="A0A841JNQ5"/>
<proteinExistence type="predicted"/>
<dbReference type="Proteomes" id="UP000541583">
    <property type="component" value="Unassembled WGS sequence"/>
</dbReference>
<dbReference type="EMBL" id="JACHCA010000010">
    <property type="protein sequence ID" value="MBB6129541.1"/>
    <property type="molecule type" value="Genomic_DNA"/>
</dbReference>
<accession>A0A841JNQ5</accession>
<keyword evidence="1" id="KW-0732">Signal</keyword>
<gene>
    <name evidence="4" type="ORF">HDF22_003672</name>
    <name evidence="3" type="ORF">HDF23_004022</name>
</gene>
<dbReference type="GO" id="GO:0006508">
    <property type="term" value="P:proteolysis"/>
    <property type="evidence" value="ECO:0007669"/>
    <property type="project" value="InterPro"/>
</dbReference>
<evidence type="ECO:0000313" key="5">
    <source>
        <dbReference type="Proteomes" id="UP000541583"/>
    </source>
</evidence>
<feature type="domain" description="Peptidase M17 leucyl aminopeptidase N-terminal" evidence="2">
    <location>
        <begin position="91"/>
        <end position="172"/>
    </location>
</feature>
<organism evidence="4 6">
    <name type="scientific">Mucilaginibacter lappiensis</name>
    <dbReference type="NCBI Taxonomy" id="354630"/>
    <lineage>
        <taxon>Bacteria</taxon>
        <taxon>Pseudomonadati</taxon>
        <taxon>Bacteroidota</taxon>
        <taxon>Sphingobacteriia</taxon>
        <taxon>Sphingobacteriales</taxon>
        <taxon>Sphingobacteriaceae</taxon>
        <taxon>Mucilaginibacter</taxon>
    </lineage>
</organism>
<protein>
    <recommendedName>
        <fullName evidence="2">Peptidase M17 leucyl aminopeptidase N-terminal domain-containing protein</fullName>
    </recommendedName>
</protein>
<evidence type="ECO:0000313" key="3">
    <source>
        <dbReference type="EMBL" id="MBB6111254.1"/>
    </source>
</evidence>
<sequence length="242" mass="25642">MKNTLFITSLLIMVLFGAHLSAQETKLVKDTLPTVGTTAALGQVNGITIAATVQSPSAEETPLQIVCVFEYEEGDIYKSPPALPPALNGLVHIDHQLNGLITELRKSGKFKGHALETLLLNPPSGTIPAKKLLLIGLGNKADFKPDLMISVGSTGMREALRLGVSSYAHASDLKDGGLDSPTGLIATNVIKGAVEAYQTELFLKQKNYSNLAPVTKITLLAGPAFYTITAKAVSAYIKTLSN</sequence>
<dbReference type="Pfam" id="PF02789">
    <property type="entry name" value="Peptidase_M17_N"/>
    <property type="match status" value="1"/>
</dbReference>
<evidence type="ECO:0000259" key="2">
    <source>
        <dbReference type="Pfam" id="PF02789"/>
    </source>
</evidence>
<dbReference type="InterPro" id="IPR043472">
    <property type="entry name" value="Macro_dom-like"/>
</dbReference>
<evidence type="ECO:0000313" key="4">
    <source>
        <dbReference type="EMBL" id="MBB6129541.1"/>
    </source>
</evidence>
<dbReference type="OrthoDB" id="651222at2"/>
<evidence type="ECO:0000256" key="1">
    <source>
        <dbReference type="SAM" id="SignalP"/>
    </source>
</evidence>
<dbReference type="GO" id="GO:0070006">
    <property type="term" value="F:metalloaminopeptidase activity"/>
    <property type="evidence" value="ECO:0007669"/>
    <property type="project" value="InterPro"/>
</dbReference>
<keyword evidence="5" id="KW-1185">Reference proteome</keyword>
<dbReference type="Proteomes" id="UP000548326">
    <property type="component" value="Unassembled WGS sequence"/>
</dbReference>
<name>A0A841JNQ5_9SPHI</name>
<dbReference type="EMBL" id="JACHCB010000011">
    <property type="protein sequence ID" value="MBB6111254.1"/>
    <property type="molecule type" value="Genomic_DNA"/>
</dbReference>